<keyword evidence="5 7" id="KW-1133">Transmembrane helix</keyword>
<reference evidence="8 9" key="1">
    <citation type="journal article" date="2023" name="Elife">
        <title>Identification of key yeast species and microbe-microbe interactions impacting larval growth of Drosophila in the wild.</title>
        <authorList>
            <person name="Mure A."/>
            <person name="Sugiura Y."/>
            <person name="Maeda R."/>
            <person name="Honda K."/>
            <person name="Sakurai N."/>
            <person name="Takahashi Y."/>
            <person name="Watada M."/>
            <person name="Katoh T."/>
            <person name="Gotoh A."/>
            <person name="Gotoh Y."/>
            <person name="Taniguchi I."/>
            <person name="Nakamura K."/>
            <person name="Hayashi T."/>
            <person name="Katayama T."/>
            <person name="Uemura T."/>
            <person name="Hattori Y."/>
        </authorList>
    </citation>
    <scope>NUCLEOTIDE SEQUENCE [LARGE SCALE GENOMIC DNA]</scope>
    <source>
        <strain evidence="8 9">PK-24</strain>
    </source>
</reference>
<dbReference type="Pfam" id="PF08449">
    <property type="entry name" value="UAA"/>
    <property type="match status" value="1"/>
</dbReference>
<dbReference type="PANTHER" id="PTHR10778">
    <property type="entry name" value="SOLUTE CARRIER FAMILY 35 MEMBER B"/>
    <property type="match status" value="1"/>
</dbReference>
<feature type="transmembrane region" description="Helical" evidence="7">
    <location>
        <begin position="12"/>
        <end position="31"/>
    </location>
</feature>
<organism evidence="8 9">
    <name type="scientific">Pichia kluyveri</name>
    <name type="common">Yeast</name>
    <dbReference type="NCBI Taxonomy" id="36015"/>
    <lineage>
        <taxon>Eukaryota</taxon>
        <taxon>Fungi</taxon>
        <taxon>Dikarya</taxon>
        <taxon>Ascomycota</taxon>
        <taxon>Saccharomycotina</taxon>
        <taxon>Pichiomycetes</taxon>
        <taxon>Pichiales</taxon>
        <taxon>Pichiaceae</taxon>
        <taxon>Pichia</taxon>
    </lineage>
</organism>
<evidence type="ECO:0000256" key="2">
    <source>
        <dbReference type="ARBA" id="ARBA00022448"/>
    </source>
</evidence>
<evidence type="ECO:0000256" key="6">
    <source>
        <dbReference type="ARBA" id="ARBA00023136"/>
    </source>
</evidence>
<gene>
    <name evidence="8" type="ORF">DAPK24_024180</name>
</gene>
<dbReference type="InterPro" id="IPR037185">
    <property type="entry name" value="EmrE-like"/>
</dbReference>
<feature type="transmembrane region" description="Helical" evidence="7">
    <location>
        <begin position="313"/>
        <end position="331"/>
    </location>
</feature>
<keyword evidence="3" id="KW-0762">Sugar transport</keyword>
<dbReference type="AlphaFoldDB" id="A0AAV5R2S8"/>
<evidence type="ECO:0000256" key="1">
    <source>
        <dbReference type="ARBA" id="ARBA00004127"/>
    </source>
</evidence>
<feature type="transmembrane region" description="Helical" evidence="7">
    <location>
        <begin position="107"/>
        <end position="129"/>
    </location>
</feature>
<evidence type="ECO:0000256" key="5">
    <source>
        <dbReference type="ARBA" id="ARBA00022989"/>
    </source>
</evidence>
<feature type="transmembrane region" description="Helical" evidence="7">
    <location>
        <begin position="138"/>
        <end position="157"/>
    </location>
</feature>
<keyword evidence="2" id="KW-0813">Transport</keyword>
<protein>
    <submittedName>
        <fullName evidence="8">Yea4 protein</fullName>
    </submittedName>
</protein>
<keyword evidence="4 7" id="KW-0812">Transmembrane</keyword>
<comment type="subcellular location">
    <subcellularLocation>
        <location evidence="1">Endomembrane system</location>
        <topology evidence="1">Multi-pass membrane protein</topology>
    </subcellularLocation>
</comment>
<keyword evidence="9" id="KW-1185">Reference proteome</keyword>
<name>A0AAV5R2S8_PICKL</name>
<dbReference type="PROSITE" id="PS51257">
    <property type="entry name" value="PROKAR_LIPOPROTEIN"/>
    <property type="match status" value="1"/>
</dbReference>
<feature type="transmembrane region" description="Helical" evidence="7">
    <location>
        <begin position="262"/>
        <end position="280"/>
    </location>
</feature>
<feature type="transmembrane region" description="Helical" evidence="7">
    <location>
        <begin position="177"/>
        <end position="197"/>
    </location>
</feature>
<evidence type="ECO:0000256" key="4">
    <source>
        <dbReference type="ARBA" id="ARBA00022692"/>
    </source>
</evidence>
<dbReference type="PANTHER" id="PTHR10778:SF4">
    <property type="entry name" value="NUCLEOTIDE SUGAR TRANSPORTER SLC35B4"/>
    <property type="match status" value="1"/>
</dbReference>
<evidence type="ECO:0000313" key="9">
    <source>
        <dbReference type="Proteomes" id="UP001378960"/>
    </source>
</evidence>
<evidence type="ECO:0000256" key="7">
    <source>
        <dbReference type="SAM" id="Phobius"/>
    </source>
</evidence>
<comment type="caution">
    <text evidence="8">The sequence shown here is derived from an EMBL/GenBank/DDBJ whole genome shotgun (WGS) entry which is preliminary data.</text>
</comment>
<dbReference type="GO" id="GO:0005789">
    <property type="term" value="C:endoplasmic reticulum membrane"/>
    <property type="evidence" value="ECO:0007669"/>
    <property type="project" value="TreeGrafter"/>
</dbReference>
<sequence length="350" mass="40660">MLLTLRNRIGTYIGISITGCCTNVYIFEKIININSQITTLITFSQTLFIFLSIAIYLDHNKYWENLKKQGKEKKFNDFINLEFLIPLLSQSLTSNMSNYVFQYNLPMPVHIIFRSSSTAMTLLLGWLIWKKRYTWDKVYGSLIIAIGTVIFTIAVSQNEVIDNDIGNENDFDNDANYFMGILLLLTSTIINSLTSLFKEDIYLQNKKGNKRNKNKRTFEWQEILYYNYLFGVIFYLPMIGQLYREIYIVQNIQKIGLRRLLITNWITQLICIIGVNMLVFKISALSLAIILLIRRFLSLFLSIYVFGTNVSSIGYIGIIFVIIGAIIYSFASKIYYGSGYRSEYEVLKKE</sequence>
<feature type="transmembrane region" description="Helical" evidence="7">
    <location>
        <begin position="37"/>
        <end position="57"/>
    </location>
</feature>
<accession>A0AAV5R2S8</accession>
<dbReference type="Proteomes" id="UP001378960">
    <property type="component" value="Unassembled WGS sequence"/>
</dbReference>
<feature type="transmembrane region" description="Helical" evidence="7">
    <location>
        <begin position="287"/>
        <end position="307"/>
    </location>
</feature>
<keyword evidence="6 7" id="KW-0472">Membrane</keyword>
<feature type="transmembrane region" description="Helical" evidence="7">
    <location>
        <begin position="223"/>
        <end position="242"/>
    </location>
</feature>
<dbReference type="SUPFAM" id="SSF103481">
    <property type="entry name" value="Multidrug resistance efflux transporter EmrE"/>
    <property type="match status" value="1"/>
</dbReference>
<dbReference type="GO" id="GO:0005462">
    <property type="term" value="F:UDP-N-acetylglucosamine transmembrane transporter activity"/>
    <property type="evidence" value="ECO:0007669"/>
    <property type="project" value="TreeGrafter"/>
</dbReference>
<dbReference type="EMBL" id="BTGB01000003">
    <property type="protein sequence ID" value="GMM45843.1"/>
    <property type="molecule type" value="Genomic_DNA"/>
</dbReference>
<proteinExistence type="predicted"/>
<dbReference type="InterPro" id="IPR013657">
    <property type="entry name" value="SCL35B1-4/HUT1"/>
</dbReference>
<evidence type="ECO:0000256" key="3">
    <source>
        <dbReference type="ARBA" id="ARBA00022597"/>
    </source>
</evidence>
<dbReference type="GO" id="GO:0000139">
    <property type="term" value="C:Golgi membrane"/>
    <property type="evidence" value="ECO:0007669"/>
    <property type="project" value="TreeGrafter"/>
</dbReference>
<dbReference type="GO" id="GO:0005464">
    <property type="term" value="F:UDP-xylose transmembrane transporter activity"/>
    <property type="evidence" value="ECO:0007669"/>
    <property type="project" value="TreeGrafter"/>
</dbReference>
<evidence type="ECO:0000313" key="8">
    <source>
        <dbReference type="EMBL" id="GMM45843.1"/>
    </source>
</evidence>